<dbReference type="Gene3D" id="3.10.350.10">
    <property type="entry name" value="LysM domain"/>
    <property type="match status" value="1"/>
</dbReference>
<dbReference type="SMART" id="SM00257">
    <property type="entry name" value="LysM"/>
    <property type="match status" value="1"/>
</dbReference>
<reference evidence="4 5" key="1">
    <citation type="journal article" date="2011" name="Front. Microbiol.">
        <title>Genomic signatures of strain selection and enhancement in Bacillus atrophaeus var. globigii, a historical biowarfare simulant.</title>
        <authorList>
            <person name="Gibbons H.S."/>
            <person name="Broomall S.M."/>
            <person name="McNew L.A."/>
            <person name="Daligault H."/>
            <person name="Chapman C."/>
            <person name="Bruce D."/>
            <person name="Karavis M."/>
            <person name="Krepps M."/>
            <person name="McGregor P.A."/>
            <person name="Hong C."/>
            <person name="Park K.H."/>
            <person name="Akmal A."/>
            <person name="Feldman A."/>
            <person name="Lin J.S."/>
            <person name="Chang W.E."/>
            <person name="Higgs B.W."/>
            <person name="Demirev P."/>
            <person name="Lindquist J."/>
            <person name="Liem A."/>
            <person name="Fochler E."/>
            <person name="Read T.D."/>
            <person name="Tapia R."/>
            <person name="Johnson S."/>
            <person name="Bishop-Lilly K.A."/>
            <person name="Detter C."/>
            <person name="Han C."/>
            <person name="Sozhamannan S."/>
            <person name="Rosenzweig C.N."/>
            <person name="Skowronski E.W."/>
        </authorList>
    </citation>
    <scope>NUCLEOTIDE SEQUENCE [LARGE SCALE GENOMIC DNA]</scope>
    <source>
        <strain evidence="4 5">1942</strain>
    </source>
</reference>
<dbReference type="InterPro" id="IPR036779">
    <property type="entry name" value="LysM_dom_sf"/>
</dbReference>
<feature type="domain" description="LysM" evidence="3">
    <location>
        <begin position="33"/>
        <end position="76"/>
    </location>
</feature>
<dbReference type="CDD" id="cd00118">
    <property type="entry name" value="LysM"/>
    <property type="match status" value="1"/>
</dbReference>
<gene>
    <name evidence="4" type="ordered locus">BATR1942_06720</name>
</gene>
<evidence type="ECO:0000313" key="4">
    <source>
        <dbReference type="EMBL" id="ADP32296.1"/>
    </source>
</evidence>
<dbReference type="InterPro" id="IPR001387">
    <property type="entry name" value="Cro/C1-type_HTH"/>
</dbReference>
<proteinExistence type="predicted"/>
<dbReference type="PANTHER" id="PTHR33734">
    <property type="entry name" value="LYSM DOMAIN-CONTAINING GPI-ANCHORED PROTEIN 2"/>
    <property type="match status" value="1"/>
</dbReference>
<accession>A0ABN3Z9L0</accession>
<dbReference type="EMBL" id="CP002207">
    <property type="protein sequence ID" value="ADP32296.1"/>
    <property type="molecule type" value="Genomic_DNA"/>
</dbReference>
<dbReference type="RefSeq" id="WP_003328669.1">
    <property type="nucleotide sequence ID" value="NC_014639.1"/>
</dbReference>
<dbReference type="InterPro" id="IPR018392">
    <property type="entry name" value="LysM"/>
</dbReference>
<dbReference type="Proteomes" id="UP000006867">
    <property type="component" value="Chromosome"/>
</dbReference>
<feature type="region of interest" description="Disordered" evidence="1">
    <location>
        <begin position="1"/>
        <end position="21"/>
    </location>
</feature>
<dbReference type="PANTHER" id="PTHR33734:SF22">
    <property type="entry name" value="MEMBRANE-BOUND LYTIC MUREIN TRANSGLYCOSYLASE D"/>
    <property type="match status" value="1"/>
</dbReference>
<protein>
    <submittedName>
        <fullName evidence="4">Peptidoglycan binding protein</fullName>
    </submittedName>
</protein>
<evidence type="ECO:0000313" key="5">
    <source>
        <dbReference type="Proteomes" id="UP000006867"/>
    </source>
</evidence>
<sequence length="79" mass="9365">MKGKEPRTRNQDDKTANKVKRTPRYMEVPVTFEVYHVESGDTLWKISKYFNVPVQQIINLNKLSSNRIYPGQIIKIREK</sequence>
<feature type="domain" description="HTH cro/C1-type" evidence="2">
    <location>
        <begin position="39"/>
        <end position="57"/>
    </location>
</feature>
<name>A0ABN3Z9L0_BACA1</name>
<dbReference type="PROSITE" id="PS50943">
    <property type="entry name" value="HTH_CROC1"/>
    <property type="match status" value="1"/>
</dbReference>
<evidence type="ECO:0000259" key="3">
    <source>
        <dbReference type="PROSITE" id="PS51782"/>
    </source>
</evidence>
<keyword evidence="5" id="KW-1185">Reference proteome</keyword>
<evidence type="ECO:0000256" key="1">
    <source>
        <dbReference type="SAM" id="MobiDB-lite"/>
    </source>
</evidence>
<dbReference type="SUPFAM" id="SSF54106">
    <property type="entry name" value="LysM domain"/>
    <property type="match status" value="1"/>
</dbReference>
<dbReference type="Pfam" id="PF01476">
    <property type="entry name" value="LysM"/>
    <property type="match status" value="1"/>
</dbReference>
<organism evidence="4 5">
    <name type="scientific">Bacillus atrophaeus (strain 1942)</name>
    <dbReference type="NCBI Taxonomy" id="720555"/>
    <lineage>
        <taxon>Bacteria</taxon>
        <taxon>Bacillati</taxon>
        <taxon>Bacillota</taxon>
        <taxon>Bacilli</taxon>
        <taxon>Bacillales</taxon>
        <taxon>Bacillaceae</taxon>
        <taxon>Bacillus</taxon>
    </lineage>
</organism>
<feature type="compositionally biased region" description="Basic and acidic residues" evidence="1">
    <location>
        <begin position="1"/>
        <end position="16"/>
    </location>
</feature>
<evidence type="ECO:0000259" key="2">
    <source>
        <dbReference type="PROSITE" id="PS50943"/>
    </source>
</evidence>
<dbReference type="PROSITE" id="PS51782">
    <property type="entry name" value="LYSM"/>
    <property type="match status" value="1"/>
</dbReference>